<name>A0AAU9U469_EUPED</name>
<reference evidence="1" key="1">
    <citation type="submission" date="2022-03" db="EMBL/GenBank/DDBJ databases">
        <authorList>
            <person name="Tunstrom K."/>
        </authorList>
    </citation>
    <scope>NUCLEOTIDE SEQUENCE</scope>
</reference>
<dbReference type="Proteomes" id="UP001153954">
    <property type="component" value="Unassembled WGS sequence"/>
</dbReference>
<organism evidence="1 2">
    <name type="scientific">Euphydryas editha</name>
    <name type="common">Edith's checkerspot</name>
    <dbReference type="NCBI Taxonomy" id="104508"/>
    <lineage>
        <taxon>Eukaryota</taxon>
        <taxon>Metazoa</taxon>
        <taxon>Ecdysozoa</taxon>
        <taxon>Arthropoda</taxon>
        <taxon>Hexapoda</taxon>
        <taxon>Insecta</taxon>
        <taxon>Pterygota</taxon>
        <taxon>Neoptera</taxon>
        <taxon>Endopterygota</taxon>
        <taxon>Lepidoptera</taxon>
        <taxon>Glossata</taxon>
        <taxon>Ditrysia</taxon>
        <taxon>Papilionoidea</taxon>
        <taxon>Nymphalidae</taxon>
        <taxon>Nymphalinae</taxon>
        <taxon>Euphydryas</taxon>
    </lineage>
</organism>
<keyword evidence="2" id="KW-1185">Reference proteome</keyword>
<accession>A0AAU9U469</accession>
<protein>
    <submittedName>
        <fullName evidence="1">Uncharacterized protein</fullName>
    </submittedName>
</protein>
<dbReference type="AlphaFoldDB" id="A0AAU9U469"/>
<evidence type="ECO:0000313" key="1">
    <source>
        <dbReference type="EMBL" id="CAH2091565.1"/>
    </source>
</evidence>
<evidence type="ECO:0000313" key="2">
    <source>
        <dbReference type="Proteomes" id="UP001153954"/>
    </source>
</evidence>
<comment type="caution">
    <text evidence="1">The sequence shown here is derived from an EMBL/GenBank/DDBJ whole genome shotgun (WGS) entry which is preliminary data.</text>
</comment>
<proteinExistence type="predicted"/>
<dbReference type="EMBL" id="CAKOGL010000011">
    <property type="protein sequence ID" value="CAH2091565.1"/>
    <property type="molecule type" value="Genomic_DNA"/>
</dbReference>
<sequence length="93" mass="10418">MIVIPSGLQNLRRECFRYIADWRSFLSTSAARRRRSEVRAASARRGAGVAEPLAICNETDSCLILITTGDTLSQFLIELIKNNETQDIPYATN</sequence>
<gene>
    <name evidence="1" type="ORF">EEDITHA_LOCUS7421</name>
</gene>